<accession>A0A0M2PVN1</accession>
<organism evidence="1 2">
    <name type="scientific">Prochlorothrix hollandica PCC 9006 = CALU 1027</name>
    <dbReference type="NCBI Taxonomy" id="317619"/>
    <lineage>
        <taxon>Bacteria</taxon>
        <taxon>Bacillati</taxon>
        <taxon>Cyanobacteriota</taxon>
        <taxon>Cyanophyceae</taxon>
        <taxon>Prochlorotrichales</taxon>
        <taxon>Prochlorotrichaceae</taxon>
        <taxon>Prochlorothrix</taxon>
    </lineage>
</organism>
<dbReference type="AlphaFoldDB" id="A0A0M2PVN1"/>
<evidence type="ECO:0000313" key="1">
    <source>
        <dbReference type="EMBL" id="KKI98733.1"/>
    </source>
</evidence>
<keyword evidence="2" id="KW-1185">Reference proteome</keyword>
<evidence type="ECO:0000313" key="2">
    <source>
        <dbReference type="Proteomes" id="UP000034681"/>
    </source>
</evidence>
<dbReference type="RefSeq" id="WP_017712229.1">
    <property type="nucleotide sequence ID" value="NZ_KB235936.1"/>
</dbReference>
<proteinExistence type="predicted"/>
<dbReference type="InterPro" id="IPR027417">
    <property type="entry name" value="P-loop_NTPase"/>
</dbReference>
<dbReference type="EMBL" id="AJTX02000007">
    <property type="protein sequence ID" value="KKI98733.1"/>
    <property type="molecule type" value="Genomic_DNA"/>
</dbReference>
<dbReference type="SUPFAM" id="SSF52540">
    <property type="entry name" value="P-loop containing nucleoside triphosphate hydrolases"/>
    <property type="match status" value="1"/>
</dbReference>
<dbReference type="eggNOG" id="COG1216">
    <property type="taxonomic scope" value="Bacteria"/>
</dbReference>
<gene>
    <name evidence="1" type="ORF">PROH_18030</name>
</gene>
<dbReference type="PANTHER" id="PTHR36978:SF4">
    <property type="entry name" value="P-LOOP CONTAINING NUCLEOSIDE TRIPHOSPHATE HYDROLASE PROTEIN"/>
    <property type="match status" value="1"/>
</dbReference>
<dbReference type="Pfam" id="PF17784">
    <property type="entry name" value="Sulfotransfer_4"/>
    <property type="match status" value="1"/>
</dbReference>
<dbReference type="Proteomes" id="UP000034681">
    <property type="component" value="Unassembled WGS sequence"/>
</dbReference>
<name>A0A0M2PVN1_PROHO</name>
<dbReference type="PANTHER" id="PTHR36978">
    <property type="entry name" value="P-LOOP CONTAINING NUCLEOTIDE TRIPHOSPHATE HYDROLASE"/>
    <property type="match status" value="1"/>
</dbReference>
<dbReference type="InterPro" id="IPR040632">
    <property type="entry name" value="Sulfotransfer_4"/>
</dbReference>
<protein>
    <recommendedName>
        <fullName evidence="3">Sulfotransferase family protein</fullName>
    </recommendedName>
</protein>
<evidence type="ECO:0008006" key="3">
    <source>
        <dbReference type="Google" id="ProtNLM"/>
    </source>
</evidence>
<comment type="caution">
    <text evidence="1">The sequence shown here is derived from an EMBL/GenBank/DDBJ whole genome shotgun (WGS) entry which is preliminary data.</text>
</comment>
<dbReference type="OrthoDB" id="9806624at2"/>
<sequence length="224" mass="25451">MSLQVIGAGMGRTGTLSLKYALEALGVGSCYHMMELLQDPSRVGYWEQAARGEAVDWDALFAGYSASVDYPTYRYYDQLLAYYPHAKVILTVRDPEQWYASASATIYQAASDPIRKLKLIAQMPFSPRVRKLVKVLRLAVQTWELDFAGRFEDKAYALDCFQRHIETVQAQVPPDRLLVYDISQGWEPLTQFLGLPVPDQAFPWVNQRSQFASRADLMINTPKD</sequence>
<reference evidence="1" key="1">
    <citation type="submission" date="2012-04" db="EMBL/GenBank/DDBJ databases">
        <authorList>
            <person name="Borisov I.G."/>
            <person name="Ivanikova N.V."/>
            <person name="Pinevich A.V."/>
        </authorList>
    </citation>
    <scope>NUCLEOTIDE SEQUENCE</scope>
    <source>
        <strain evidence="1">CALU 1027</strain>
    </source>
</reference>
<dbReference type="Gene3D" id="3.40.50.300">
    <property type="entry name" value="P-loop containing nucleotide triphosphate hydrolases"/>
    <property type="match status" value="1"/>
</dbReference>
<dbReference type="STRING" id="317619.GCA_000332315_01740"/>